<dbReference type="InterPro" id="IPR006015">
    <property type="entry name" value="Universal_stress_UspA"/>
</dbReference>
<dbReference type="CDD" id="cd00293">
    <property type="entry name" value="USP-like"/>
    <property type="match status" value="2"/>
</dbReference>
<dbReference type="PANTHER" id="PTHR46268:SF6">
    <property type="entry name" value="UNIVERSAL STRESS PROTEIN UP12"/>
    <property type="match status" value="1"/>
</dbReference>
<evidence type="ECO:0000256" key="1">
    <source>
        <dbReference type="ARBA" id="ARBA00008791"/>
    </source>
</evidence>
<dbReference type="Pfam" id="PF00582">
    <property type="entry name" value="Usp"/>
    <property type="match status" value="2"/>
</dbReference>
<dbReference type="InterPro" id="IPR014729">
    <property type="entry name" value="Rossmann-like_a/b/a_fold"/>
</dbReference>
<accession>A0ABW7N4D8</accession>
<dbReference type="PRINTS" id="PR01438">
    <property type="entry name" value="UNVRSLSTRESS"/>
</dbReference>
<keyword evidence="4" id="KW-1185">Reference proteome</keyword>
<gene>
    <name evidence="3" type="ORF">ACHKAR_03190</name>
</gene>
<organism evidence="3 4">
    <name type="scientific">Marinoscillum luteum</name>
    <dbReference type="NCBI Taxonomy" id="861051"/>
    <lineage>
        <taxon>Bacteria</taxon>
        <taxon>Pseudomonadati</taxon>
        <taxon>Bacteroidota</taxon>
        <taxon>Cytophagia</taxon>
        <taxon>Cytophagales</taxon>
        <taxon>Reichenbachiellaceae</taxon>
        <taxon>Marinoscillum</taxon>
    </lineage>
</organism>
<proteinExistence type="inferred from homology"/>
<dbReference type="SUPFAM" id="SSF52402">
    <property type="entry name" value="Adenine nucleotide alpha hydrolases-like"/>
    <property type="match status" value="2"/>
</dbReference>
<comment type="caution">
    <text evidence="3">The sequence shown here is derived from an EMBL/GenBank/DDBJ whole genome shotgun (WGS) entry which is preliminary data.</text>
</comment>
<dbReference type="EMBL" id="JBIPKE010000011">
    <property type="protein sequence ID" value="MFH6982424.1"/>
    <property type="molecule type" value="Genomic_DNA"/>
</dbReference>
<evidence type="ECO:0000313" key="4">
    <source>
        <dbReference type="Proteomes" id="UP001610063"/>
    </source>
</evidence>
<evidence type="ECO:0000313" key="3">
    <source>
        <dbReference type="EMBL" id="MFH6982424.1"/>
    </source>
</evidence>
<protein>
    <submittedName>
        <fullName evidence="3">Universal stress protein</fullName>
    </submittedName>
</protein>
<dbReference type="Gene3D" id="3.40.50.620">
    <property type="entry name" value="HUPs"/>
    <property type="match status" value="2"/>
</dbReference>
<feature type="domain" description="UspA" evidence="2">
    <location>
        <begin position="4"/>
        <end position="141"/>
    </location>
</feature>
<evidence type="ECO:0000259" key="2">
    <source>
        <dbReference type="Pfam" id="PF00582"/>
    </source>
</evidence>
<reference evidence="3 4" key="1">
    <citation type="journal article" date="2013" name="Int. J. Syst. Evol. Microbiol.">
        <title>Marinoscillum luteum sp. nov., isolated from marine sediment.</title>
        <authorList>
            <person name="Cha I.T."/>
            <person name="Park S.J."/>
            <person name="Kim S.J."/>
            <person name="Kim J.G."/>
            <person name="Jung M.Y."/>
            <person name="Shin K.S."/>
            <person name="Kwon K.K."/>
            <person name="Yang S.H."/>
            <person name="Seo Y.S."/>
            <person name="Rhee S.K."/>
        </authorList>
    </citation>
    <scope>NUCLEOTIDE SEQUENCE [LARGE SCALE GENOMIC DNA]</scope>
    <source>
        <strain evidence="3 4">KCTC 23939</strain>
    </source>
</reference>
<name>A0ABW7N4D8_9BACT</name>
<dbReference type="RefSeq" id="WP_159580212.1">
    <property type="nucleotide sequence ID" value="NZ_JBIPKE010000011.1"/>
</dbReference>
<dbReference type="InterPro" id="IPR006016">
    <property type="entry name" value="UspA"/>
</dbReference>
<dbReference type="Proteomes" id="UP001610063">
    <property type="component" value="Unassembled WGS sequence"/>
</dbReference>
<dbReference type="PANTHER" id="PTHR46268">
    <property type="entry name" value="STRESS RESPONSE PROTEIN NHAX"/>
    <property type="match status" value="1"/>
</dbReference>
<comment type="similarity">
    <text evidence="1">Belongs to the universal stress protein A family.</text>
</comment>
<sequence length="308" mass="34315">MYKYNKILVGLDHTETDLDLVKAASDVCELSGSKVVYFVNIIKDINLPEKLMKEFPHILDQAIEERKNNLQKTVTDHFKFEGAEVVVNVIVDQGQVTKTLLKHASAEKIDLVILGRKNEKKGGGVLVNRIARRAGCSLLILPKGSQFSVSSVLVPTDFSAYSRSAMEKATMLVKKSKKPGKIIVQNVYQVPVGYHYTGKSFKEFSEIMKDHAKNDFAKFTKSMKLDGVNIEQIYTLDKDEDIISDIYKAAKKIKASLIVIGAKGRTATTALFIGSKAEKLIHVDEEIPMLVVRPKGKNAGIIEYIKEL</sequence>
<feature type="domain" description="UspA" evidence="2">
    <location>
        <begin position="152"/>
        <end position="293"/>
    </location>
</feature>